<dbReference type="GO" id="GO:0051607">
    <property type="term" value="P:defense response to virus"/>
    <property type="evidence" value="ECO:0007669"/>
    <property type="project" value="UniProtKB-UniRule"/>
</dbReference>
<dbReference type="EC" id="3.1.-.-" evidence="9"/>
<evidence type="ECO:0000256" key="3">
    <source>
        <dbReference type="ARBA" id="ARBA00022722"/>
    </source>
</evidence>
<reference evidence="10 11" key="1">
    <citation type="submission" date="2019-08" db="EMBL/GenBank/DDBJ databases">
        <title>In-depth cultivation of the pig gut microbiome towards novel bacterial diversity and tailored functional studies.</title>
        <authorList>
            <person name="Wylensek D."/>
            <person name="Hitch T.C.A."/>
            <person name="Clavel T."/>
        </authorList>
    </citation>
    <scope>NUCLEOTIDE SEQUENCE [LARGE SCALE GENOMIC DNA]</scope>
    <source>
        <strain evidence="10 11">LKV-178-WT-2G</strain>
    </source>
</reference>
<evidence type="ECO:0000256" key="7">
    <source>
        <dbReference type="ARBA" id="ARBA00022842"/>
    </source>
</evidence>
<evidence type="ECO:0000256" key="1">
    <source>
        <dbReference type="ARBA" id="ARBA00001946"/>
    </source>
</evidence>
<comment type="caution">
    <text evidence="10">The sequence shown here is derived from an EMBL/GenBank/DDBJ whole genome shotgun (WGS) entry which is preliminary data.</text>
</comment>
<keyword evidence="11" id="KW-1185">Reference proteome</keyword>
<keyword evidence="4 9" id="KW-0479">Metal-binding</keyword>
<evidence type="ECO:0000256" key="6">
    <source>
        <dbReference type="ARBA" id="ARBA00022801"/>
    </source>
</evidence>
<dbReference type="EMBL" id="VUMM01000009">
    <property type="protein sequence ID" value="MSS01624.1"/>
    <property type="molecule type" value="Genomic_DNA"/>
</dbReference>
<evidence type="ECO:0000256" key="4">
    <source>
        <dbReference type="ARBA" id="ARBA00022723"/>
    </source>
</evidence>
<evidence type="ECO:0000313" key="10">
    <source>
        <dbReference type="EMBL" id="MSS01624.1"/>
    </source>
</evidence>
<dbReference type="GO" id="GO:0016787">
    <property type="term" value="F:hydrolase activity"/>
    <property type="evidence" value="ECO:0007669"/>
    <property type="project" value="UniProtKB-KW"/>
</dbReference>
<evidence type="ECO:0000256" key="8">
    <source>
        <dbReference type="ARBA" id="ARBA00023118"/>
    </source>
</evidence>
<gene>
    <name evidence="9 10" type="primary">cas2</name>
    <name evidence="10" type="ORF">FYJ50_05870</name>
</gene>
<feature type="binding site" evidence="9">
    <location>
        <position position="14"/>
    </location>
    <ligand>
        <name>Mg(2+)</name>
        <dbReference type="ChEBI" id="CHEBI:18420"/>
        <note>catalytic</note>
    </ligand>
</feature>
<dbReference type="GO" id="GO:0046872">
    <property type="term" value="F:metal ion binding"/>
    <property type="evidence" value="ECO:0007669"/>
    <property type="project" value="UniProtKB-UniRule"/>
</dbReference>
<organism evidence="10 11">
    <name type="scientific">Floccifex porci</name>
    <dbReference type="NCBI Taxonomy" id="2606629"/>
    <lineage>
        <taxon>Bacteria</taxon>
        <taxon>Bacillati</taxon>
        <taxon>Bacillota</taxon>
        <taxon>Erysipelotrichia</taxon>
        <taxon>Erysipelotrichales</taxon>
        <taxon>Erysipelotrichaceae</taxon>
        <taxon>Floccifex</taxon>
    </lineage>
</organism>
<dbReference type="InterPro" id="IPR021127">
    <property type="entry name" value="CRISPR_associated_Cas2"/>
</dbReference>
<comment type="similarity">
    <text evidence="2 9">Belongs to the CRISPR-associated endoribonuclease Cas2 protein family.</text>
</comment>
<evidence type="ECO:0000256" key="9">
    <source>
        <dbReference type="HAMAP-Rule" id="MF_01471"/>
    </source>
</evidence>
<dbReference type="Pfam" id="PF09827">
    <property type="entry name" value="CRISPR_Cas2"/>
    <property type="match status" value="1"/>
</dbReference>
<comment type="subunit">
    <text evidence="9">Homodimer, forms a heterotetramer with a Cas1 homodimer.</text>
</comment>
<comment type="function">
    <text evidence="9">CRISPR (clustered regularly interspaced short palindromic repeat), is an adaptive immune system that provides protection against mobile genetic elements (viruses, transposable elements and conjugative plasmids). CRISPR clusters contain sequences complementary to antecedent mobile elements and target invading nucleic acids. CRISPR clusters are transcribed and processed into CRISPR RNA (crRNA). Functions as a ssRNA-specific endoribonuclease. Involved in the integration of spacer DNA into the CRISPR cassette.</text>
</comment>
<dbReference type="Gene3D" id="3.30.70.240">
    <property type="match status" value="1"/>
</dbReference>
<dbReference type="NCBIfam" id="TIGR01573">
    <property type="entry name" value="cas2"/>
    <property type="match status" value="1"/>
</dbReference>
<name>A0A7X2T3I5_9FIRM</name>
<accession>A0A7X2T3I5</accession>
<evidence type="ECO:0000256" key="2">
    <source>
        <dbReference type="ARBA" id="ARBA00009959"/>
    </source>
</evidence>
<keyword evidence="7 9" id="KW-0460">Magnesium</keyword>
<keyword evidence="5 9" id="KW-0255">Endonuclease</keyword>
<dbReference type="Proteomes" id="UP000470082">
    <property type="component" value="Unassembled WGS sequence"/>
</dbReference>
<evidence type="ECO:0000256" key="5">
    <source>
        <dbReference type="ARBA" id="ARBA00022759"/>
    </source>
</evidence>
<dbReference type="AlphaFoldDB" id="A0A7X2T3I5"/>
<dbReference type="GO" id="GO:0004521">
    <property type="term" value="F:RNA endonuclease activity"/>
    <property type="evidence" value="ECO:0007669"/>
    <property type="project" value="InterPro"/>
</dbReference>
<keyword evidence="8 9" id="KW-0051">Antiviral defense</keyword>
<dbReference type="HAMAP" id="MF_01471">
    <property type="entry name" value="Cas2"/>
    <property type="match status" value="1"/>
</dbReference>
<dbReference type="InterPro" id="IPR019199">
    <property type="entry name" value="Virulence_VapD/CRISPR_Cas2"/>
</dbReference>
<protein>
    <recommendedName>
        <fullName evidence="9">CRISPR-associated endoribonuclease Cas2</fullName>
        <ecNumber evidence="9">3.1.-.-</ecNumber>
    </recommendedName>
</protein>
<comment type="cofactor">
    <cofactor evidence="1 9">
        <name>Mg(2+)</name>
        <dbReference type="ChEBI" id="CHEBI:18420"/>
    </cofactor>
</comment>
<evidence type="ECO:0000313" key="11">
    <source>
        <dbReference type="Proteomes" id="UP000470082"/>
    </source>
</evidence>
<dbReference type="SUPFAM" id="SSF143430">
    <property type="entry name" value="TTP0101/SSO1404-like"/>
    <property type="match status" value="1"/>
</dbReference>
<keyword evidence="6 9" id="KW-0378">Hydrolase</keyword>
<sequence length="115" mass="13492">MGMIRFMRLILMFDLPVETKQQQKVYREFIKFLKNEGFIRIQYSIYSKLCINKDSAKTVSKHISMHSPTEGDIRYLIISENQYQNIVNVNKKHTLQEAITTTKRTLIVGGFSDDN</sequence>
<dbReference type="GO" id="GO:0043571">
    <property type="term" value="P:maintenance of CRISPR repeat elements"/>
    <property type="evidence" value="ECO:0007669"/>
    <property type="project" value="UniProtKB-UniRule"/>
</dbReference>
<proteinExistence type="inferred from homology"/>
<keyword evidence="3 9" id="KW-0540">Nuclease</keyword>